<evidence type="ECO:0000313" key="3">
    <source>
        <dbReference type="EMBL" id="PIY58762.1"/>
    </source>
</evidence>
<keyword evidence="1" id="KW-0472">Membrane</keyword>
<evidence type="ECO:0000313" key="4">
    <source>
        <dbReference type="Proteomes" id="UP000230732"/>
    </source>
</evidence>
<feature type="domain" description="PAC" evidence="2">
    <location>
        <begin position="303"/>
        <end position="357"/>
    </location>
</feature>
<reference evidence="4" key="1">
    <citation type="submission" date="2017-09" db="EMBL/GenBank/DDBJ databases">
        <title>Depth-based differentiation of microbial function through sediment-hosted aquifers and enrichment of novel symbionts in the deep terrestrial subsurface.</title>
        <authorList>
            <person name="Probst A.J."/>
            <person name="Ladd B."/>
            <person name="Jarett J.K."/>
            <person name="Geller-Mcgrath D.E."/>
            <person name="Sieber C.M.K."/>
            <person name="Emerson J.B."/>
            <person name="Anantharaman K."/>
            <person name="Thomas B.C."/>
            <person name="Malmstrom R."/>
            <person name="Stieglmeier M."/>
            <person name="Klingl A."/>
            <person name="Woyke T."/>
            <person name="Ryan C.M."/>
            <person name="Banfield J.F."/>
        </authorList>
    </citation>
    <scope>NUCLEOTIDE SEQUENCE [LARGE SCALE GENOMIC DNA]</scope>
</reference>
<dbReference type="SUPFAM" id="SSF55785">
    <property type="entry name" value="PYP-like sensor domain (PAS domain)"/>
    <property type="match status" value="1"/>
</dbReference>
<comment type="caution">
    <text evidence="3">The sequence shown here is derived from an EMBL/GenBank/DDBJ whole genome shotgun (WGS) entry which is preliminary data.</text>
</comment>
<dbReference type="Proteomes" id="UP000230732">
    <property type="component" value="Unassembled WGS sequence"/>
</dbReference>
<dbReference type="Pfam" id="PF08448">
    <property type="entry name" value="PAS_4"/>
    <property type="match status" value="1"/>
</dbReference>
<evidence type="ECO:0000259" key="2">
    <source>
        <dbReference type="PROSITE" id="PS50113"/>
    </source>
</evidence>
<dbReference type="EMBL" id="PFKX01000008">
    <property type="protein sequence ID" value="PIY58762.1"/>
    <property type="molecule type" value="Genomic_DNA"/>
</dbReference>
<keyword evidence="1" id="KW-0812">Transmembrane</keyword>
<gene>
    <name evidence="3" type="ORF">COY98_00380</name>
</gene>
<dbReference type="Gene3D" id="3.30.450.20">
    <property type="entry name" value="PAS domain"/>
    <property type="match status" value="1"/>
</dbReference>
<dbReference type="AlphaFoldDB" id="A0A2M7Q6N0"/>
<accession>A0A2M7Q6N0</accession>
<dbReference type="InterPro" id="IPR013656">
    <property type="entry name" value="PAS_4"/>
</dbReference>
<sequence length="418" mass="47697">MENTAKSHKAVHHLQKIQQKKPVAKKTIITIGSIIVMLGIGVTFYFTNRIEKFFWEARTSSVAEVVHELVIHYLKKGDVDNWQNAESNARLAEFAKEAMHFIPSAATIKIYSNDGILAWTDLKHVQSGYQKPESDGQLAQVRTNKKMIMPAGETTKDELGKESLLEVWSIMDDHDGNMIGYFEIYFDTSDIQTFINEIKYSIWVIILTMLGIVLVLIKLAFREQDIRIIEQAEYLNGIIEQSPIGIYTVNTNGFIESYNPAMMRIHDIADTNEAIGKNVFDAVAYQKNGLDKLLLSGLGGVSFETEVEVESSLGAHKKTYRHYYGVPLKNPAGDVEHLLVMVEDITDRKELERKVTDHAEDLETNINERTKVLQEKIGELERFQRLTVDREIRMTELKQEIEKLRVKLESFGVKSDTI</sequence>
<protein>
    <recommendedName>
        <fullName evidence="2">PAC domain-containing protein</fullName>
    </recommendedName>
</protein>
<dbReference type="NCBIfam" id="TIGR00229">
    <property type="entry name" value="sensory_box"/>
    <property type="match status" value="1"/>
</dbReference>
<dbReference type="InterPro" id="IPR035965">
    <property type="entry name" value="PAS-like_dom_sf"/>
</dbReference>
<dbReference type="PROSITE" id="PS50113">
    <property type="entry name" value="PAC"/>
    <property type="match status" value="1"/>
</dbReference>
<dbReference type="InterPro" id="IPR000700">
    <property type="entry name" value="PAS-assoc_C"/>
</dbReference>
<evidence type="ECO:0000256" key="1">
    <source>
        <dbReference type="SAM" id="Phobius"/>
    </source>
</evidence>
<feature type="transmembrane region" description="Helical" evidence="1">
    <location>
        <begin position="27"/>
        <end position="46"/>
    </location>
</feature>
<dbReference type="InterPro" id="IPR000014">
    <property type="entry name" value="PAS"/>
</dbReference>
<proteinExistence type="predicted"/>
<organism evidence="3 4">
    <name type="scientific">Candidatus Yonathbacteria bacterium CG_4_10_14_0_8_um_filter_43_17</name>
    <dbReference type="NCBI Taxonomy" id="1975099"/>
    <lineage>
        <taxon>Bacteria</taxon>
        <taxon>Candidatus Yonathiibacteriota</taxon>
    </lineage>
</organism>
<name>A0A2M7Q6N0_9BACT</name>
<keyword evidence="1" id="KW-1133">Transmembrane helix</keyword>
<feature type="transmembrane region" description="Helical" evidence="1">
    <location>
        <begin position="200"/>
        <end position="221"/>
    </location>
</feature>